<dbReference type="OMA" id="PVIDITF"/>
<reference evidence="9" key="2">
    <citation type="submission" date="2025-09" db="UniProtKB">
        <authorList>
            <consortium name="Ensembl"/>
        </authorList>
    </citation>
    <scope>IDENTIFICATION</scope>
</reference>
<dbReference type="AlphaFoldDB" id="A0A8D2KQX3"/>
<dbReference type="CTD" id="116540"/>
<dbReference type="KEGG" id="vko:123020443"/>
<keyword evidence="6" id="KW-0687">Ribonucleoprotein</keyword>
<dbReference type="RefSeq" id="XP_044280128.1">
    <property type="nucleotide sequence ID" value="XM_044424193.1"/>
</dbReference>
<evidence type="ECO:0000256" key="5">
    <source>
        <dbReference type="ARBA" id="ARBA00023128"/>
    </source>
</evidence>
<evidence type="ECO:0000256" key="6">
    <source>
        <dbReference type="ARBA" id="ARBA00023274"/>
    </source>
</evidence>
<dbReference type="Proteomes" id="UP000694545">
    <property type="component" value="Unplaced"/>
</dbReference>
<dbReference type="Ensembl" id="ENSVKKT00000000686.1">
    <property type="protein sequence ID" value="ENSVKKP00000000660.1"/>
    <property type="gene ID" value="ENSVKKG00000000584.1"/>
</dbReference>
<keyword evidence="10" id="KW-1185">Reference proteome</keyword>
<dbReference type="OrthoDB" id="6618793at2759"/>
<comment type="similarity">
    <text evidence="2">Belongs to the mitochondrion-specific ribosomal protein mL53 family.</text>
</comment>
<evidence type="ECO:0000256" key="7">
    <source>
        <dbReference type="ARBA" id="ARBA00035180"/>
    </source>
</evidence>
<reference evidence="9" key="1">
    <citation type="submission" date="2025-08" db="UniProtKB">
        <authorList>
            <consortium name="Ensembl"/>
        </authorList>
    </citation>
    <scope>IDENTIFICATION</scope>
</reference>
<proteinExistence type="inferred from homology"/>
<protein>
    <recommendedName>
        <fullName evidence="7">Large ribosomal subunit protein mL53</fullName>
    </recommendedName>
    <alternativeName>
        <fullName evidence="8">39S ribosomal protein L53, mitochondrial</fullName>
    </alternativeName>
</protein>
<dbReference type="InterPro" id="IPR019716">
    <property type="entry name" value="Ribosomal_mL53"/>
</dbReference>
<organism evidence="9 10">
    <name type="scientific">Varanus komodoensis</name>
    <name type="common">Komodo dragon</name>
    <dbReference type="NCBI Taxonomy" id="61221"/>
    <lineage>
        <taxon>Eukaryota</taxon>
        <taxon>Metazoa</taxon>
        <taxon>Chordata</taxon>
        <taxon>Craniata</taxon>
        <taxon>Vertebrata</taxon>
        <taxon>Euteleostomi</taxon>
        <taxon>Lepidosauria</taxon>
        <taxon>Squamata</taxon>
        <taxon>Bifurcata</taxon>
        <taxon>Unidentata</taxon>
        <taxon>Episquamata</taxon>
        <taxon>Toxicofera</taxon>
        <taxon>Anguimorpha</taxon>
        <taxon>Paleoanguimorpha</taxon>
        <taxon>Varanoidea</taxon>
        <taxon>Varanidae</taxon>
        <taxon>Varanus</taxon>
    </lineage>
</organism>
<dbReference type="InterPro" id="IPR052473">
    <property type="entry name" value="mtLSU_mL53"/>
</dbReference>
<dbReference type="PANTHER" id="PTHR33618">
    <property type="entry name" value="39S RIBOSOMAL PROTEIN L53, MITOCHONDRIAL"/>
    <property type="match status" value="1"/>
</dbReference>
<dbReference type="Pfam" id="PF10780">
    <property type="entry name" value="MRP_L53"/>
    <property type="match status" value="1"/>
</dbReference>
<evidence type="ECO:0000313" key="9">
    <source>
        <dbReference type="Ensembl" id="ENSVKKP00000000660.1"/>
    </source>
</evidence>
<evidence type="ECO:0000256" key="2">
    <source>
        <dbReference type="ARBA" id="ARBA00005557"/>
    </source>
</evidence>
<dbReference type="GO" id="GO:0005762">
    <property type="term" value="C:mitochondrial large ribosomal subunit"/>
    <property type="evidence" value="ECO:0007669"/>
    <property type="project" value="TreeGrafter"/>
</dbReference>
<keyword evidence="4" id="KW-0689">Ribosomal protein</keyword>
<dbReference type="Gene3D" id="3.40.30.10">
    <property type="entry name" value="Glutaredoxin"/>
    <property type="match status" value="1"/>
</dbReference>
<evidence type="ECO:0000256" key="3">
    <source>
        <dbReference type="ARBA" id="ARBA00022946"/>
    </source>
</evidence>
<name>A0A8D2KQX3_VARKO</name>
<evidence type="ECO:0000256" key="1">
    <source>
        <dbReference type="ARBA" id="ARBA00004173"/>
    </source>
</evidence>
<evidence type="ECO:0000313" key="10">
    <source>
        <dbReference type="Proteomes" id="UP000694545"/>
    </source>
</evidence>
<accession>A0A8D2KQX3</accession>
<dbReference type="GeneID" id="123020443"/>
<keyword evidence="3" id="KW-0809">Transit peptide</keyword>
<comment type="subcellular location">
    <subcellularLocation>
        <location evidence="1">Mitochondrion</location>
    </subcellularLocation>
</comment>
<sequence length="113" mass="12722">MAFILPKKAGVSLKQVKSVLVSFCPFESNVESTRHFLQCLFVKKAYTSNINCNVKTDVKHDGSEPVIDITFADGDRLIMKGANLTANEMLKEFNCRCQAKENMAEQKFEKKNA</sequence>
<evidence type="ECO:0000256" key="4">
    <source>
        <dbReference type="ARBA" id="ARBA00022980"/>
    </source>
</evidence>
<gene>
    <name evidence="9" type="primary">MRPL53</name>
</gene>
<evidence type="ECO:0000256" key="8">
    <source>
        <dbReference type="ARBA" id="ARBA00042721"/>
    </source>
</evidence>
<keyword evidence="5" id="KW-0496">Mitochondrion</keyword>
<dbReference type="PANTHER" id="PTHR33618:SF1">
    <property type="entry name" value="LARGE RIBOSOMAL SUBUNIT PROTEIN ML53"/>
    <property type="match status" value="1"/>
</dbReference>